<dbReference type="CDD" id="cd02440">
    <property type="entry name" value="AdoMet_MTases"/>
    <property type="match status" value="1"/>
</dbReference>
<accession>A0A0R2ALS2</accession>
<proteinExistence type="inferred from homology"/>
<dbReference type="OrthoDB" id="9785995at2"/>
<dbReference type="InterPro" id="IPR050078">
    <property type="entry name" value="Ribosomal_L11_MeTrfase_PrmA"/>
</dbReference>
<gene>
    <name evidence="6" type="primary">prmA</name>
    <name evidence="7" type="ORF">FD06_GL000551</name>
</gene>
<dbReference type="NCBIfam" id="TIGR00406">
    <property type="entry name" value="prmA"/>
    <property type="match status" value="1"/>
</dbReference>
<dbReference type="GO" id="GO:0005737">
    <property type="term" value="C:cytoplasm"/>
    <property type="evidence" value="ECO:0007669"/>
    <property type="project" value="UniProtKB-SubCell"/>
</dbReference>
<dbReference type="AlphaFoldDB" id="A0A0R2ALS2"/>
<evidence type="ECO:0000256" key="4">
    <source>
        <dbReference type="ARBA" id="ARBA00022679"/>
    </source>
</evidence>
<sequence>MIWKELEVSVNNEAKDAVINILMDLDSSGVKIDELENNRITITSYHSSDIDLDTLLPGLKSKIGNLSEYGLNPGEIKVTTSDNNDDAWSHEWEKYYEVTKITRYLTVVPKWKAYQPTNSDEIILKMNPGKAFGTGLHPTTILCLQALEMYIRGQEEVLDVGTGTAILSIAAKKMGAGKTYAFDNDDNAIVSSKENIELNDLSNEIVIKKNSLLDNISRNVDLIVANMLPEAIFPLIPQAFNNLKENGVFIISGIIDEKLTDTINKLKTNHFTIKQTFALKNWRGIVAIKEV</sequence>
<evidence type="ECO:0000256" key="1">
    <source>
        <dbReference type="ARBA" id="ARBA00009741"/>
    </source>
</evidence>
<dbReference type="STRING" id="1423781.FD06_GL000551"/>
<dbReference type="PANTHER" id="PTHR43648">
    <property type="entry name" value="ELECTRON TRANSFER FLAVOPROTEIN BETA SUBUNIT LYSINE METHYLTRANSFERASE"/>
    <property type="match status" value="1"/>
</dbReference>
<keyword evidence="7" id="KW-0689">Ribosomal protein</keyword>
<keyword evidence="4 6" id="KW-0808">Transferase</keyword>
<dbReference type="HAMAP" id="MF_00735">
    <property type="entry name" value="Methyltr_PrmA"/>
    <property type="match status" value="1"/>
</dbReference>
<evidence type="ECO:0000313" key="7">
    <source>
        <dbReference type="EMBL" id="KRM67831.1"/>
    </source>
</evidence>
<dbReference type="InterPro" id="IPR004498">
    <property type="entry name" value="Ribosomal_PrmA_MeTrfase"/>
</dbReference>
<keyword evidence="3 6" id="KW-0489">Methyltransferase</keyword>
<dbReference type="PATRIC" id="fig|1423781.4.peg.564"/>
<protein>
    <recommendedName>
        <fullName evidence="6">Ribosomal protein L11 methyltransferase</fullName>
        <shortName evidence="6">L11 Mtase</shortName>
        <ecNumber evidence="6">2.1.1.-</ecNumber>
    </recommendedName>
</protein>
<dbReference type="Gene3D" id="3.40.50.150">
    <property type="entry name" value="Vaccinia Virus protein VP39"/>
    <property type="match status" value="1"/>
</dbReference>
<reference evidence="7 8" key="1">
    <citation type="journal article" date="2015" name="Genome Announc.">
        <title>Expanding the biotechnology potential of lactobacilli through comparative genomics of 213 strains and associated genera.</title>
        <authorList>
            <person name="Sun Z."/>
            <person name="Harris H.M."/>
            <person name="McCann A."/>
            <person name="Guo C."/>
            <person name="Argimon S."/>
            <person name="Zhang W."/>
            <person name="Yang X."/>
            <person name="Jeffery I.B."/>
            <person name="Cooney J.C."/>
            <person name="Kagawa T.F."/>
            <person name="Liu W."/>
            <person name="Song Y."/>
            <person name="Salvetti E."/>
            <person name="Wrobel A."/>
            <person name="Rasinkangas P."/>
            <person name="Parkhill J."/>
            <person name="Rea M.C."/>
            <person name="O'Sullivan O."/>
            <person name="Ritari J."/>
            <person name="Douillard F.P."/>
            <person name="Paul Ross R."/>
            <person name="Yang R."/>
            <person name="Briner A.E."/>
            <person name="Felis G.E."/>
            <person name="de Vos W.M."/>
            <person name="Barrangou R."/>
            <person name="Klaenhammer T.R."/>
            <person name="Caufield P.W."/>
            <person name="Cui Y."/>
            <person name="Zhang H."/>
            <person name="O'Toole P.W."/>
        </authorList>
    </citation>
    <scope>NUCLEOTIDE SEQUENCE [LARGE SCALE GENOMIC DNA]</scope>
    <source>
        <strain evidence="7 8">DSM 23829</strain>
    </source>
</reference>
<name>A0A0R2ALS2_9LACO</name>
<keyword evidence="2 6" id="KW-0963">Cytoplasm</keyword>
<keyword evidence="8" id="KW-1185">Reference proteome</keyword>
<dbReference type="Proteomes" id="UP000052012">
    <property type="component" value="Unassembled WGS sequence"/>
</dbReference>
<dbReference type="RefSeq" id="WP_054656909.1">
    <property type="nucleotide sequence ID" value="NZ_AYYQ01000035.1"/>
</dbReference>
<dbReference type="PANTHER" id="PTHR43648:SF1">
    <property type="entry name" value="ELECTRON TRANSFER FLAVOPROTEIN BETA SUBUNIT LYSINE METHYLTRANSFERASE"/>
    <property type="match status" value="1"/>
</dbReference>
<evidence type="ECO:0000256" key="3">
    <source>
        <dbReference type="ARBA" id="ARBA00022603"/>
    </source>
</evidence>
<dbReference type="GO" id="GO:0005840">
    <property type="term" value="C:ribosome"/>
    <property type="evidence" value="ECO:0007669"/>
    <property type="project" value="UniProtKB-KW"/>
</dbReference>
<feature type="binding site" evidence="6">
    <location>
        <position position="140"/>
    </location>
    <ligand>
        <name>S-adenosyl-L-methionine</name>
        <dbReference type="ChEBI" id="CHEBI:59789"/>
    </ligand>
</feature>
<evidence type="ECO:0000256" key="5">
    <source>
        <dbReference type="ARBA" id="ARBA00022691"/>
    </source>
</evidence>
<comment type="caution">
    <text evidence="7">The sequence shown here is derived from an EMBL/GenBank/DDBJ whole genome shotgun (WGS) entry which is preliminary data.</text>
</comment>
<dbReference type="GO" id="GO:0032259">
    <property type="term" value="P:methylation"/>
    <property type="evidence" value="ECO:0007669"/>
    <property type="project" value="UniProtKB-KW"/>
</dbReference>
<dbReference type="Pfam" id="PF06325">
    <property type="entry name" value="PrmA"/>
    <property type="match status" value="1"/>
</dbReference>
<comment type="similarity">
    <text evidence="1 6">Belongs to the methyltransferase superfamily. PrmA family.</text>
</comment>
<feature type="binding site" evidence="6">
    <location>
        <position position="161"/>
    </location>
    <ligand>
        <name>S-adenosyl-L-methionine</name>
        <dbReference type="ChEBI" id="CHEBI:59789"/>
    </ligand>
</feature>
<comment type="catalytic activity">
    <reaction evidence="6">
        <text>L-lysyl-[protein] + 3 S-adenosyl-L-methionine = N(6),N(6),N(6)-trimethyl-L-lysyl-[protein] + 3 S-adenosyl-L-homocysteine + 3 H(+)</text>
        <dbReference type="Rhea" id="RHEA:54192"/>
        <dbReference type="Rhea" id="RHEA-COMP:9752"/>
        <dbReference type="Rhea" id="RHEA-COMP:13826"/>
        <dbReference type="ChEBI" id="CHEBI:15378"/>
        <dbReference type="ChEBI" id="CHEBI:29969"/>
        <dbReference type="ChEBI" id="CHEBI:57856"/>
        <dbReference type="ChEBI" id="CHEBI:59789"/>
        <dbReference type="ChEBI" id="CHEBI:61961"/>
    </reaction>
</comment>
<dbReference type="EC" id="2.1.1.-" evidence="6"/>
<keyword evidence="5 6" id="KW-0949">S-adenosyl-L-methionine</keyword>
<evidence type="ECO:0000313" key="8">
    <source>
        <dbReference type="Proteomes" id="UP000052012"/>
    </source>
</evidence>
<feature type="binding site" evidence="6">
    <location>
        <position position="183"/>
    </location>
    <ligand>
        <name>S-adenosyl-L-methionine</name>
        <dbReference type="ChEBI" id="CHEBI:59789"/>
    </ligand>
</feature>
<dbReference type="InterPro" id="IPR029063">
    <property type="entry name" value="SAM-dependent_MTases_sf"/>
</dbReference>
<dbReference type="GO" id="GO:0016279">
    <property type="term" value="F:protein-lysine N-methyltransferase activity"/>
    <property type="evidence" value="ECO:0007669"/>
    <property type="project" value="RHEA"/>
</dbReference>
<dbReference type="SUPFAM" id="SSF53335">
    <property type="entry name" value="S-adenosyl-L-methionine-dependent methyltransferases"/>
    <property type="match status" value="1"/>
</dbReference>
<comment type="function">
    <text evidence="6">Methylates ribosomal protein L11.</text>
</comment>
<organism evidence="7 8">
    <name type="scientific">Apilactobacillus ozensis DSM 23829 = JCM 17196</name>
    <dbReference type="NCBI Taxonomy" id="1423781"/>
    <lineage>
        <taxon>Bacteria</taxon>
        <taxon>Bacillati</taxon>
        <taxon>Bacillota</taxon>
        <taxon>Bacilli</taxon>
        <taxon>Lactobacillales</taxon>
        <taxon>Lactobacillaceae</taxon>
        <taxon>Apilactobacillus</taxon>
    </lineage>
</organism>
<keyword evidence="7" id="KW-0687">Ribonucleoprotein</keyword>
<dbReference type="PIRSF" id="PIRSF000401">
    <property type="entry name" value="RPL11_MTase"/>
    <property type="match status" value="1"/>
</dbReference>
<feature type="binding site" evidence="6">
    <location>
        <position position="226"/>
    </location>
    <ligand>
        <name>S-adenosyl-L-methionine</name>
        <dbReference type="ChEBI" id="CHEBI:59789"/>
    </ligand>
</feature>
<dbReference type="EMBL" id="AYYQ01000035">
    <property type="protein sequence ID" value="KRM67831.1"/>
    <property type="molecule type" value="Genomic_DNA"/>
</dbReference>
<evidence type="ECO:0000256" key="2">
    <source>
        <dbReference type="ARBA" id="ARBA00022490"/>
    </source>
</evidence>
<evidence type="ECO:0000256" key="6">
    <source>
        <dbReference type="HAMAP-Rule" id="MF_00735"/>
    </source>
</evidence>
<comment type="subcellular location">
    <subcellularLocation>
        <location evidence="6">Cytoplasm</location>
    </subcellularLocation>
</comment>